<protein>
    <submittedName>
        <fullName evidence="2">Uncharacterized protein</fullName>
    </submittedName>
</protein>
<keyword evidence="3" id="KW-1185">Reference proteome</keyword>
<evidence type="ECO:0000256" key="1">
    <source>
        <dbReference type="SAM" id="Phobius"/>
    </source>
</evidence>
<feature type="transmembrane region" description="Helical" evidence="1">
    <location>
        <begin position="38"/>
        <end position="56"/>
    </location>
</feature>
<dbReference type="AlphaFoldDB" id="A0A939FPW0"/>
<gene>
    <name evidence="2" type="ORF">J1792_18020</name>
</gene>
<comment type="caution">
    <text evidence="2">The sequence shown here is derived from an EMBL/GenBank/DDBJ whole genome shotgun (WGS) entry which is preliminary data.</text>
</comment>
<accession>A0A939FPW0</accession>
<organism evidence="2 3">
    <name type="scientific">Streptomyces triculaminicus</name>
    <dbReference type="NCBI Taxonomy" id="2816232"/>
    <lineage>
        <taxon>Bacteria</taxon>
        <taxon>Bacillati</taxon>
        <taxon>Actinomycetota</taxon>
        <taxon>Actinomycetes</taxon>
        <taxon>Kitasatosporales</taxon>
        <taxon>Streptomycetaceae</taxon>
        <taxon>Streptomyces</taxon>
    </lineage>
</organism>
<dbReference type="Proteomes" id="UP000664781">
    <property type="component" value="Unassembled WGS sequence"/>
</dbReference>
<evidence type="ECO:0000313" key="2">
    <source>
        <dbReference type="EMBL" id="MBO0654606.1"/>
    </source>
</evidence>
<evidence type="ECO:0000313" key="3">
    <source>
        <dbReference type="Proteomes" id="UP000664781"/>
    </source>
</evidence>
<sequence>MTPPLTARIHLLITLVLVTCAALGGLCSGLLLGGRLMALVAAGAAGLGAWIGSRLARRQIMACVSPGIQTVSADGYAQGIADAVVVSIATYRAAVFPLVPHGVTEEERDARRTLAYRLSAFDALPRPVQLSAAAALEAIDRGTDAKQAEAAMKGLYLTAYEQRLSH</sequence>
<dbReference type="RefSeq" id="WP_086567197.1">
    <property type="nucleotide sequence ID" value="NZ_JAFMOF010000002.1"/>
</dbReference>
<keyword evidence="1" id="KW-1133">Transmembrane helix</keyword>
<dbReference type="EMBL" id="JAFMOF010000002">
    <property type="protein sequence ID" value="MBO0654606.1"/>
    <property type="molecule type" value="Genomic_DNA"/>
</dbReference>
<feature type="transmembrane region" description="Helical" evidence="1">
    <location>
        <begin position="12"/>
        <end position="32"/>
    </location>
</feature>
<reference evidence="2" key="1">
    <citation type="submission" date="2021-03" db="EMBL/GenBank/DDBJ databases">
        <title>Streptomyces strains.</title>
        <authorList>
            <person name="Lund M.B."/>
            <person name="Toerring T."/>
        </authorList>
    </citation>
    <scope>NUCLEOTIDE SEQUENCE</scope>
    <source>
        <strain evidence="2">JCM 4242</strain>
    </source>
</reference>
<keyword evidence="1" id="KW-0472">Membrane</keyword>
<name>A0A939FPW0_9ACTN</name>
<keyword evidence="1" id="KW-0812">Transmembrane</keyword>
<proteinExistence type="predicted"/>